<proteinExistence type="predicted"/>
<organism evidence="1 2">
    <name type="scientific">Rangifer tarandus platyrhynchus</name>
    <name type="common">Svalbard reindeer</name>
    <dbReference type="NCBI Taxonomy" id="3082113"/>
    <lineage>
        <taxon>Eukaryota</taxon>
        <taxon>Metazoa</taxon>
        <taxon>Chordata</taxon>
        <taxon>Craniata</taxon>
        <taxon>Vertebrata</taxon>
        <taxon>Euteleostomi</taxon>
        <taxon>Mammalia</taxon>
        <taxon>Eutheria</taxon>
        <taxon>Laurasiatheria</taxon>
        <taxon>Artiodactyla</taxon>
        <taxon>Ruminantia</taxon>
        <taxon>Pecora</taxon>
        <taxon>Cervidae</taxon>
        <taxon>Odocoileinae</taxon>
        <taxon>Rangifer</taxon>
    </lineage>
</organism>
<protein>
    <submittedName>
        <fullName evidence="1">Uncharacterized protein</fullName>
    </submittedName>
</protein>
<reference evidence="1" key="2">
    <citation type="submission" date="2025-03" db="EMBL/GenBank/DDBJ databases">
        <authorList>
            <consortium name="ELIXIR-Norway"/>
            <consortium name="Elixir Norway"/>
        </authorList>
    </citation>
    <scope>NUCLEOTIDE SEQUENCE</scope>
</reference>
<dbReference type="EMBL" id="OX596107">
    <property type="protein sequence ID" value="CAN0179850.1"/>
    <property type="molecule type" value="Genomic_DNA"/>
</dbReference>
<gene>
    <name evidence="1" type="ORF">MRATA1EN22A_LOCUS13234</name>
</gene>
<evidence type="ECO:0000313" key="1">
    <source>
        <dbReference type="EMBL" id="CAN0179850.1"/>
    </source>
</evidence>
<name>A0AC59Z2S8_RANTA</name>
<accession>A0AC59Z2S8</accession>
<evidence type="ECO:0000313" key="2">
    <source>
        <dbReference type="Proteomes" id="UP001162501"/>
    </source>
</evidence>
<sequence>MAAAPEPGEPGKGKPFKLLGILDVENIPCAWDSILYVSLGSVVAGLGHFLLTSRIRRSCDIGVGGFIVQHRQGHGQFGWALRTAVVAVAISAPGLFWHLARLSLHTSGSSPQHCPTPRARDSEALRQPQPQPLQVSGAGRRGMKDIFNLH</sequence>
<dbReference type="Proteomes" id="UP001162501">
    <property type="component" value="Chromosome 23"/>
</dbReference>
<reference evidence="1" key="1">
    <citation type="submission" date="2023-05" db="EMBL/GenBank/DDBJ databases">
        <authorList>
            <consortium name="ELIXIR-Norway"/>
        </authorList>
    </citation>
    <scope>NUCLEOTIDE SEQUENCE</scope>
</reference>